<name>A0A9W4T8C1_9GLOM</name>
<feature type="non-terminal residue" evidence="1">
    <location>
        <position position="288"/>
    </location>
</feature>
<protein>
    <submittedName>
        <fullName evidence="1">17287_t:CDS:1</fullName>
    </submittedName>
</protein>
<gene>
    <name evidence="1" type="ORF">FWILDA_LOCUS16408</name>
</gene>
<accession>A0A9W4T8C1</accession>
<dbReference type="EMBL" id="CAMKVN010010453">
    <property type="protein sequence ID" value="CAI2194103.1"/>
    <property type="molecule type" value="Genomic_DNA"/>
</dbReference>
<evidence type="ECO:0000313" key="1">
    <source>
        <dbReference type="EMBL" id="CAI2194103.1"/>
    </source>
</evidence>
<comment type="caution">
    <text evidence="1">The sequence shown here is derived from an EMBL/GenBank/DDBJ whole genome shotgun (WGS) entry which is preliminary data.</text>
</comment>
<organism evidence="1 2">
    <name type="scientific">Funneliformis geosporum</name>
    <dbReference type="NCBI Taxonomy" id="1117311"/>
    <lineage>
        <taxon>Eukaryota</taxon>
        <taxon>Fungi</taxon>
        <taxon>Fungi incertae sedis</taxon>
        <taxon>Mucoromycota</taxon>
        <taxon>Glomeromycotina</taxon>
        <taxon>Glomeromycetes</taxon>
        <taxon>Glomerales</taxon>
        <taxon>Glomeraceae</taxon>
        <taxon>Funneliformis</taxon>
    </lineage>
</organism>
<dbReference type="Proteomes" id="UP001153678">
    <property type="component" value="Unassembled WGS sequence"/>
</dbReference>
<proteinExistence type="predicted"/>
<sequence>STNPSPVVLPCRRGRVKEILAIMKRRELKEVMKHNQRRLLERVKKLEQAVEEIWGNCECVRKRTKVEEKYSASTCGDCGHSYGLCICEPEESREHECGRECPTAPCVICDGEVKEKGVFYQGELYIFFYDLFSYKKARGGRAKTVSEIVYEEAIPIDQEFLAREQFNFRDLVDRIFEEEGSLWAAKREAEELLSKKDKTGVKVWSKDGQWFLYINLVKPREDVHSLALEERINPSLRNWDEFMVARPKNRNVKETTKDLVNFCFSLEEKAKSKLKNCRLREKEKLLGK</sequence>
<keyword evidence="2" id="KW-1185">Reference proteome</keyword>
<dbReference type="AlphaFoldDB" id="A0A9W4T8C1"/>
<reference evidence="1" key="1">
    <citation type="submission" date="2022-08" db="EMBL/GenBank/DDBJ databases">
        <authorList>
            <person name="Kallberg Y."/>
            <person name="Tangrot J."/>
            <person name="Rosling A."/>
        </authorList>
    </citation>
    <scope>NUCLEOTIDE SEQUENCE</scope>
    <source>
        <strain evidence="1">Wild A</strain>
    </source>
</reference>
<evidence type="ECO:0000313" key="2">
    <source>
        <dbReference type="Proteomes" id="UP001153678"/>
    </source>
</evidence>
<dbReference type="OrthoDB" id="2340330at2759"/>